<proteinExistence type="predicted"/>
<evidence type="ECO:0000313" key="1">
    <source>
        <dbReference type="EMBL" id="PHM24532.1"/>
    </source>
</evidence>
<keyword evidence="4" id="KW-1185">Reference proteome</keyword>
<reference evidence="3" key="1">
    <citation type="submission" date="2016-12" db="EMBL/GenBank/DDBJ databases">
        <authorList>
            <person name="Gaudriault S."/>
        </authorList>
    </citation>
    <scope>NUCLEOTIDE SEQUENCE [LARGE SCALE GENOMIC DNA]</scope>
    <source>
        <strain evidence="3">HGB1681 (deposited as PTA-6826 in the American Type Culture Collection)</strain>
    </source>
</reference>
<reference evidence="1 4" key="3">
    <citation type="journal article" date="2017" name="Nat. Microbiol.">
        <title>Natural product diversity associated with the nematode symbionts Photorhabdus and Xenorhabdus.</title>
        <authorList>
            <person name="Tobias N.J."/>
            <person name="Wolff H."/>
            <person name="Djahanschiri B."/>
            <person name="Grundmann F."/>
            <person name="Kronenwerth M."/>
            <person name="Shi Y.M."/>
            <person name="Simonyi S."/>
            <person name="Grun P."/>
            <person name="Shapiro-Ilan D."/>
            <person name="Pidot S.J."/>
            <person name="Stinear T.P."/>
            <person name="Ebersberger I."/>
            <person name="Bode H.B."/>
        </authorList>
    </citation>
    <scope>NUCLEOTIDE SEQUENCE [LARGE SCALE GENOMIC DNA]</scope>
    <source>
        <strain evidence="1 4">DSM 16336</strain>
    </source>
</reference>
<dbReference type="Proteomes" id="UP000224871">
    <property type="component" value="Unassembled WGS sequence"/>
</dbReference>
<sequence>MKHPIQHEITFPEGWFLFINGEIPFYCDYRYTVTDFAEAGNLIGYNKKNGIYFKFTYESAEIRGDEPPPGTYVLTIRKYNYTQNSGYFGRCVYTEVKQTQCPKEFHNFMTDMLKMSAEQSTFEKVRRPKPQAEYAPAECSPELQQCINDFFTGCMKDRTEQIMTLLRSPEEKEDKEDKEDKEFILHLRKWYYKDPDQLRPFIHSEIHKTVVSEIHHYFDSFDKARKLENGRDLFPFLFTSQKYHLSAFVPKNVSLCDIFMSMSHLHDEKMMC</sequence>
<accession>A0A1N6N0M7</accession>
<dbReference type="AlphaFoldDB" id="A0A1N6N0M7"/>
<dbReference type="RefSeq" id="WP_086953996.1">
    <property type="nucleotide sequence ID" value="NZ_CAWNQC010000044.1"/>
</dbReference>
<dbReference type="EMBL" id="NIBU01000138">
    <property type="protein sequence ID" value="PHM24532.1"/>
    <property type="molecule type" value="Genomic_DNA"/>
</dbReference>
<dbReference type="OrthoDB" id="6446558at2"/>
<evidence type="ECO:0000313" key="4">
    <source>
        <dbReference type="Proteomes" id="UP000224871"/>
    </source>
</evidence>
<dbReference type="EMBL" id="FTLG01000216">
    <property type="protein sequence ID" value="SIP74637.1"/>
    <property type="molecule type" value="Genomic_DNA"/>
</dbReference>
<reference evidence="2" key="2">
    <citation type="submission" date="2016-12" db="EMBL/GenBank/DDBJ databases">
        <authorList>
            <person name="Song W.-J."/>
            <person name="Kurnit D.M."/>
        </authorList>
    </citation>
    <scope>NUCLEOTIDE SEQUENCE [LARGE SCALE GENOMIC DNA]</scope>
    <source>
        <strain evidence="2">HGB1681</strain>
    </source>
</reference>
<name>A0A1N6N0M7_9GAMM</name>
<evidence type="ECO:0000313" key="3">
    <source>
        <dbReference type="Proteomes" id="UP000196435"/>
    </source>
</evidence>
<dbReference type="Proteomes" id="UP000196435">
    <property type="component" value="Unassembled WGS sequence"/>
</dbReference>
<protein>
    <submittedName>
        <fullName evidence="1">Transposase</fullName>
    </submittedName>
</protein>
<gene>
    <name evidence="1" type="ORF">Xinn_04071</name>
    <name evidence="2" type="ORF">XIS1_710003</name>
</gene>
<organism evidence="2 3">
    <name type="scientific">Xenorhabdus innexi</name>
    <dbReference type="NCBI Taxonomy" id="290109"/>
    <lineage>
        <taxon>Bacteria</taxon>
        <taxon>Pseudomonadati</taxon>
        <taxon>Pseudomonadota</taxon>
        <taxon>Gammaproteobacteria</taxon>
        <taxon>Enterobacterales</taxon>
        <taxon>Morganellaceae</taxon>
        <taxon>Xenorhabdus</taxon>
    </lineage>
</organism>
<evidence type="ECO:0000313" key="2">
    <source>
        <dbReference type="EMBL" id="SIP74637.1"/>
    </source>
</evidence>